<dbReference type="STRING" id="370438.PTH_0473"/>
<accession>A5D513</accession>
<dbReference type="InterPro" id="IPR050248">
    <property type="entry name" value="Polysacc_deacetylase_ArnD"/>
</dbReference>
<dbReference type="CDD" id="cd10948">
    <property type="entry name" value="CE4_BsPdaA_like"/>
    <property type="match status" value="1"/>
</dbReference>
<dbReference type="GO" id="GO:0016810">
    <property type="term" value="F:hydrolase activity, acting on carbon-nitrogen (but not peptide) bonds"/>
    <property type="evidence" value="ECO:0007669"/>
    <property type="project" value="InterPro"/>
</dbReference>
<dbReference type="EMBL" id="AP009389">
    <property type="protein sequence ID" value="BAF58654.1"/>
    <property type="molecule type" value="Genomic_DNA"/>
</dbReference>
<name>A5D513_PELTS</name>
<dbReference type="PANTHER" id="PTHR10587:SF78">
    <property type="entry name" value="PEPTIDOGLYCAN-N-ACETYLMURAMIC ACID DEACETYLASE PDAA"/>
    <property type="match status" value="1"/>
</dbReference>
<feature type="domain" description="NodB homology" evidence="2">
    <location>
        <begin position="129"/>
        <end position="309"/>
    </location>
</feature>
<proteinExistence type="predicted"/>
<sequence>MEKLKNAKVLLAVLAVLLIGAAGYALKSHPGASEQEAGREQPAAGETASVGGTAYPAPEAGNAAAGNAAGAIGREVKPVRPSAASGLSNERRGWGLKRNSTHQQPEMPSSVSSLLSKYDAYWIGSPGEKAVYLTFDEGYENGYTAKILDILKANEVKAAFFVTGHYLKSQPALVRRMVEEGHIVGNHTETHPSLPDLSDGQIEQELRVVEQEFENVTGQKGMRYLRPPRGEYSERTLAVTRNLGYHNIFWSLALVDWVPMPGGPQEAYDSVMGNLHNGALILLHAVSKDNTEALDKILKDAKAQGYTFKTLDDLVAGGKGASP</sequence>
<dbReference type="NCBIfam" id="TIGR02884">
    <property type="entry name" value="spore_pdaA"/>
    <property type="match status" value="1"/>
</dbReference>
<feature type="region of interest" description="Disordered" evidence="1">
    <location>
        <begin position="79"/>
        <end position="110"/>
    </location>
</feature>
<keyword evidence="4" id="KW-1185">Reference proteome</keyword>
<feature type="region of interest" description="Disordered" evidence="1">
    <location>
        <begin position="32"/>
        <end position="56"/>
    </location>
</feature>
<dbReference type="Gene3D" id="3.20.20.370">
    <property type="entry name" value="Glycoside hydrolase/deacetylase"/>
    <property type="match status" value="1"/>
</dbReference>
<dbReference type="Pfam" id="PF01522">
    <property type="entry name" value="Polysacc_deac_1"/>
    <property type="match status" value="1"/>
</dbReference>
<dbReference type="GO" id="GO:0005975">
    <property type="term" value="P:carbohydrate metabolic process"/>
    <property type="evidence" value="ECO:0007669"/>
    <property type="project" value="InterPro"/>
</dbReference>
<dbReference type="InterPro" id="IPR002509">
    <property type="entry name" value="NODB_dom"/>
</dbReference>
<evidence type="ECO:0000313" key="3">
    <source>
        <dbReference type="EMBL" id="BAF58654.1"/>
    </source>
</evidence>
<organism evidence="3 4">
    <name type="scientific">Pelotomaculum thermopropionicum (strain DSM 13744 / JCM 10971 / SI)</name>
    <dbReference type="NCBI Taxonomy" id="370438"/>
    <lineage>
        <taxon>Bacteria</taxon>
        <taxon>Bacillati</taxon>
        <taxon>Bacillota</taxon>
        <taxon>Clostridia</taxon>
        <taxon>Eubacteriales</taxon>
        <taxon>Desulfotomaculaceae</taxon>
        <taxon>Pelotomaculum</taxon>
    </lineage>
</organism>
<dbReference type="HOGENOM" id="CLU_021264_12_0_9"/>
<dbReference type="AlphaFoldDB" id="A5D513"/>
<dbReference type="eggNOG" id="COG0726">
    <property type="taxonomic scope" value="Bacteria"/>
</dbReference>
<dbReference type="Proteomes" id="UP000006556">
    <property type="component" value="Chromosome"/>
</dbReference>
<feature type="compositionally biased region" description="Polar residues" evidence="1">
    <location>
        <begin position="101"/>
        <end position="110"/>
    </location>
</feature>
<protein>
    <submittedName>
        <fullName evidence="3">Hypothetical membrane protein</fullName>
    </submittedName>
</protein>
<evidence type="ECO:0000256" key="1">
    <source>
        <dbReference type="SAM" id="MobiDB-lite"/>
    </source>
</evidence>
<evidence type="ECO:0000313" key="4">
    <source>
        <dbReference type="Proteomes" id="UP000006556"/>
    </source>
</evidence>
<dbReference type="PROSITE" id="PS51677">
    <property type="entry name" value="NODB"/>
    <property type="match status" value="1"/>
</dbReference>
<evidence type="ECO:0000259" key="2">
    <source>
        <dbReference type="PROSITE" id="PS51677"/>
    </source>
</evidence>
<dbReference type="PANTHER" id="PTHR10587">
    <property type="entry name" value="GLYCOSYL TRANSFERASE-RELATED"/>
    <property type="match status" value="1"/>
</dbReference>
<gene>
    <name evidence="3" type="ordered locus">PTH_0473</name>
</gene>
<dbReference type="InterPro" id="IPR014235">
    <property type="entry name" value="Spore_PdaA"/>
</dbReference>
<dbReference type="KEGG" id="pth:PTH_0473"/>
<reference evidence="4" key="1">
    <citation type="journal article" date="2008" name="Genome Res.">
        <title>The genome of Pelotomaculum thermopropionicum reveals niche-associated evolution in anaerobic microbiota.</title>
        <authorList>
            <person name="Kosaka T."/>
            <person name="Kato S."/>
            <person name="Shimoyama T."/>
            <person name="Ishii S."/>
            <person name="Abe T."/>
            <person name="Watanabe K."/>
        </authorList>
    </citation>
    <scope>NUCLEOTIDE SEQUENCE [LARGE SCALE GENOMIC DNA]</scope>
    <source>
        <strain evidence="4">DSM 13744 / JCM 10971 / SI</strain>
    </source>
</reference>
<dbReference type="SUPFAM" id="SSF88713">
    <property type="entry name" value="Glycoside hydrolase/deacetylase"/>
    <property type="match status" value="1"/>
</dbReference>
<dbReference type="InterPro" id="IPR011330">
    <property type="entry name" value="Glyco_hydro/deAcase_b/a-brl"/>
</dbReference>
<dbReference type="GO" id="GO:0016020">
    <property type="term" value="C:membrane"/>
    <property type="evidence" value="ECO:0007669"/>
    <property type="project" value="TreeGrafter"/>
</dbReference>